<dbReference type="InterPro" id="IPR050639">
    <property type="entry name" value="SSR_resolvase"/>
</dbReference>
<dbReference type="PROSITE" id="PS51737">
    <property type="entry name" value="RECOMBINASE_DNA_BIND"/>
    <property type="match status" value="1"/>
</dbReference>
<dbReference type="Proteomes" id="UP000199280">
    <property type="component" value="Unassembled WGS sequence"/>
</dbReference>
<dbReference type="GO" id="GO:0003677">
    <property type="term" value="F:DNA binding"/>
    <property type="evidence" value="ECO:0007669"/>
    <property type="project" value="InterPro"/>
</dbReference>
<dbReference type="Gene3D" id="3.40.50.1390">
    <property type="entry name" value="Resolvase, N-terminal catalytic domain"/>
    <property type="match status" value="1"/>
</dbReference>
<reference evidence="3 5" key="1">
    <citation type="submission" date="2016-02" db="EMBL/GenBank/DDBJ databases">
        <authorList>
            <person name="Wen L."/>
            <person name="He K."/>
            <person name="Yang H."/>
        </authorList>
    </citation>
    <scope>NUCLEOTIDE SEQUENCE [LARGE SCALE GENOMIC DNA]</scope>
    <source>
        <strain evidence="3">Trichococcus_R210</strain>
    </source>
</reference>
<dbReference type="Pfam" id="PF13408">
    <property type="entry name" value="Zn_ribbon_recom"/>
    <property type="match status" value="1"/>
</dbReference>
<dbReference type="InterPro" id="IPR025827">
    <property type="entry name" value="Zn_ribbon_recom_dom"/>
</dbReference>
<dbReference type="InterPro" id="IPR038109">
    <property type="entry name" value="DNA_bind_recomb_sf"/>
</dbReference>
<dbReference type="Gene3D" id="3.90.1750.20">
    <property type="entry name" value="Putative Large Serine Recombinase, Chain B, Domain 2"/>
    <property type="match status" value="1"/>
</dbReference>
<dbReference type="SUPFAM" id="SSF53041">
    <property type="entry name" value="Resolvase-like"/>
    <property type="match status" value="1"/>
</dbReference>
<dbReference type="SMART" id="SM00857">
    <property type="entry name" value="Resolvase"/>
    <property type="match status" value="1"/>
</dbReference>
<organism evidence="3 5">
    <name type="scientific">Trichococcus ilyis</name>
    <dbReference type="NCBI Taxonomy" id="640938"/>
    <lineage>
        <taxon>Bacteria</taxon>
        <taxon>Bacillati</taxon>
        <taxon>Bacillota</taxon>
        <taxon>Bacilli</taxon>
        <taxon>Lactobacillales</taxon>
        <taxon>Carnobacteriaceae</taxon>
        <taxon>Trichococcus</taxon>
    </lineage>
</organism>
<evidence type="ECO:0000259" key="1">
    <source>
        <dbReference type="PROSITE" id="PS51736"/>
    </source>
</evidence>
<dbReference type="Proteomes" id="UP000076878">
    <property type="component" value="Unassembled WGS sequence"/>
</dbReference>
<sequence length="420" mass="48959">MLKDCIRAGNIDFLYVWRLDRVSRKVTDLLSLYDYCVQYGVTIISIADPLGDSNDAMTKFQLSVIGSVAELYRELIAENQHIAYRQKHQLGLPLTAKVPFGYRYVDATTVTIYPEEADVVKRIYKLYLDGIGYKKMCTIFAEEGLLFRGEQFKIHNIRGVLSQKFYTGYIENEFGLAKGKHPAIISKEIQLRVNEIQRSKHVVQKDFRRNILRRKIRCPYCGKRLSPHIAYPHKASRKYKKIYYYSCSSYTANGRIACEGIHLNAEKIEREVTTVLERFLQNRQLLEKIKNNMQQKISFEKAKANEDLAGINKRKQDALIMFEKGRISAEQLTEELTRLKRFTKVEEIIPSDKLITDVVHRQELGNRIAVLGKVQKMPTVQQYQFFQEIIDRIEVSEYKEIIGVYLKGWSQNILDTEDKE</sequence>
<reference evidence="4 6" key="2">
    <citation type="submission" date="2016-10" db="EMBL/GenBank/DDBJ databases">
        <authorList>
            <person name="Varghese N."/>
            <person name="Submissions S."/>
        </authorList>
    </citation>
    <scope>NUCLEOTIDE SEQUENCE [LARGE SCALE GENOMIC DNA]</scope>
    <source>
        <strain evidence="4 6">DSM 22150</strain>
    </source>
</reference>
<dbReference type="PANTHER" id="PTHR30461">
    <property type="entry name" value="DNA-INVERTASE FROM LAMBDOID PROPHAGE"/>
    <property type="match status" value="1"/>
</dbReference>
<dbReference type="InterPro" id="IPR036162">
    <property type="entry name" value="Resolvase-like_N_sf"/>
</dbReference>
<dbReference type="InterPro" id="IPR006119">
    <property type="entry name" value="Resolv_N"/>
</dbReference>
<protein>
    <submittedName>
        <fullName evidence="3 4">Recombinase</fullName>
    </submittedName>
</protein>
<feature type="domain" description="Resolvase/invertase-type recombinase catalytic" evidence="1">
    <location>
        <begin position="1"/>
        <end position="91"/>
    </location>
</feature>
<dbReference type="PROSITE" id="PS51736">
    <property type="entry name" value="RECOMBINASES_3"/>
    <property type="match status" value="1"/>
</dbReference>
<evidence type="ECO:0000313" key="4">
    <source>
        <dbReference type="EMBL" id="SEI84537.1"/>
    </source>
</evidence>
<gene>
    <name evidence="4" type="ORF">SAMN05216375_10466</name>
    <name evidence="3" type="ORF">TR210_791</name>
</gene>
<evidence type="ECO:0000313" key="3">
    <source>
        <dbReference type="EMBL" id="CZQ89377.1"/>
    </source>
</evidence>
<dbReference type="PANTHER" id="PTHR30461:SF23">
    <property type="entry name" value="DNA RECOMBINASE-RELATED"/>
    <property type="match status" value="1"/>
</dbReference>
<dbReference type="Pfam" id="PF07508">
    <property type="entry name" value="Recombinase"/>
    <property type="match status" value="1"/>
</dbReference>
<evidence type="ECO:0000313" key="5">
    <source>
        <dbReference type="Proteomes" id="UP000076878"/>
    </source>
</evidence>
<evidence type="ECO:0000313" key="6">
    <source>
        <dbReference type="Proteomes" id="UP000199280"/>
    </source>
</evidence>
<dbReference type="GO" id="GO:0000150">
    <property type="term" value="F:DNA strand exchange activity"/>
    <property type="evidence" value="ECO:0007669"/>
    <property type="project" value="InterPro"/>
</dbReference>
<dbReference type="AlphaFoldDB" id="A0A143YHF3"/>
<dbReference type="STRING" id="640938.TR210_791"/>
<evidence type="ECO:0000259" key="2">
    <source>
        <dbReference type="PROSITE" id="PS51737"/>
    </source>
</evidence>
<feature type="domain" description="Recombinase" evidence="2">
    <location>
        <begin position="99"/>
        <end position="203"/>
    </location>
</feature>
<keyword evidence="6" id="KW-1185">Reference proteome</keyword>
<dbReference type="Pfam" id="PF00239">
    <property type="entry name" value="Resolvase"/>
    <property type="match status" value="1"/>
</dbReference>
<name>A0A143YHF3_9LACT</name>
<accession>A0A143YHF3</accession>
<dbReference type="EMBL" id="FJNB01000004">
    <property type="protein sequence ID" value="CZQ89377.1"/>
    <property type="molecule type" value="Genomic_DNA"/>
</dbReference>
<dbReference type="EMBL" id="FNYT01000004">
    <property type="protein sequence ID" value="SEI84537.1"/>
    <property type="molecule type" value="Genomic_DNA"/>
</dbReference>
<proteinExistence type="predicted"/>
<dbReference type="InterPro" id="IPR011109">
    <property type="entry name" value="DNA_bind_recombinase_dom"/>
</dbReference>